<dbReference type="GO" id="GO:0005524">
    <property type="term" value="F:ATP binding"/>
    <property type="evidence" value="ECO:0007669"/>
    <property type="project" value="UniProtKB-UniRule"/>
</dbReference>
<evidence type="ECO:0000256" key="6">
    <source>
        <dbReference type="SAM" id="Coils"/>
    </source>
</evidence>
<dbReference type="Proteomes" id="UP000054324">
    <property type="component" value="Unassembled WGS sequence"/>
</dbReference>
<evidence type="ECO:0000256" key="1">
    <source>
        <dbReference type="ARBA" id="ARBA00004245"/>
    </source>
</evidence>
<keyword evidence="10" id="KW-1185">Reference proteome</keyword>
<dbReference type="GO" id="GO:0003777">
    <property type="term" value="F:microtubule motor activity"/>
    <property type="evidence" value="ECO:0007669"/>
    <property type="project" value="InterPro"/>
</dbReference>
<name>A0A075AGG4_OPIVI</name>
<dbReference type="AlphaFoldDB" id="A0A075AGG4"/>
<dbReference type="CTD" id="20318739"/>
<dbReference type="EMBL" id="KL596694">
    <property type="protein sequence ID" value="KER28689.1"/>
    <property type="molecule type" value="Genomic_DNA"/>
</dbReference>
<proteinExistence type="inferred from homology"/>
<dbReference type="Pfam" id="PF16796">
    <property type="entry name" value="Microtub_bd"/>
    <property type="match status" value="1"/>
</dbReference>
<dbReference type="KEGG" id="ovi:T265_04557"/>
<reference evidence="9 10" key="1">
    <citation type="submission" date="2013-11" db="EMBL/GenBank/DDBJ databases">
        <title>Opisthorchis viverrini - life in the bile duct.</title>
        <authorList>
            <person name="Young N.D."/>
            <person name="Nagarajan N."/>
            <person name="Lin S.J."/>
            <person name="Korhonen P.K."/>
            <person name="Jex A.R."/>
            <person name="Hall R.S."/>
            <person name="Safavi-Hemami H."/>
            <person name="Kaewkong W."/>
            <person name="Bertrand D."/>
            <person name="Gao S."/>
            <person name="Seet Q."/>
            <person name="Wongkham S."/>
            <person name="Teh B.T."/>
            <person name="Wongkham C."/>
            <person name="Intapan P.M."/>
            <person name="Maleewong W."/>
            <person name="Yang X."/>
            <person name="Hu M."/>
            <person name="Wang Z."/>
            <person name="Hofmann A."/>
            <person name="Sternberg P.W."/>
            <person name="Tan P."/>
            <person name="Wang J."/>
            <person name="Gasser R.B."/>
        </authorList>
    </citation>
    <scope>NUCLEOTIDE SEQUENCE [LARGE SCALE GENOMIC DNA]</scope>
</reference>
<dbReference type="GO" id="GO:0008017">
    <property type="term" value="F:microtubule binding"/>
    <property type="evidence" value="ECO:0007669"/>
    <property type="project" value="InterPro"/>
</dbReference>
<gene>
    <name evidence="9" type="ORF">T265_04557</name>
</gene>
<dbReference type="STRING" id="6198.A0A075AGG4"/>
<feature type="compositionally biased region" description="Low complexity" evidence="7">
    <location>
        <begin position="844"/>
        <end position="863"/>
    </location>
</feature>
<sequence>MSLWKSTPQSLINWCTDDHSDGHSPTQVFRSPEELHLSFESTELLMDNRHEISGEKIVQRFVRSSRSVPPSPVLLTSPKLKLRSRRSRTLLSRNWDRNNSTNCVAFRDGSPTYSFIPPARHSESSTSLTPSSNSHSETFTDRPDSVNFRQSTDSYSSRCHCSRGRRAVHKVRKADASYGHHLNESFSSKTDFLSCGTETTLKNNQDLPSTTKDQSGSNVNTATGLIQQSKPYTQLSFLQLNKYAVDDCSSSVIWPTPVPVKSVNTSQFTGVDFETIDVFKYRRQYPSLLGWMRNYLQYFGQQVSSYSSLPAKPIALLTETSDSFIQDVLRKRKKRMESFTLTEQGKFTSSSMVEIDNAPNYDVQRNQLWKRRYHSLLNAIDLVYKDHQLLYYVSREGLFECVSTVPAIPAIPFPRGSKLPTPQTLQSHTQLFNEATVNADPAGQLSELVTQLLIRMGIQETRREGLHRLWPCSFLISVGFLSDVIAQRRILRTDLDRRLALRDRLLYVLRQAREQRSMLKQYAMKQRELLTTLTDKLEIVRRRHYPVSPIQDQPSSIDDGLVNNIDSPFIDCGNVESELTNRISLPIENSPEITEPAKTDLDSNDQQGFDYRHRRSELQQQIAILERVLKEEETRRKRLHNRIQELTGNIRVFCRLRPEDSELPGKGDSTNPPKPYLRVSSDDKLLFCSETLRELLPTQSRAPWSKTGCAARTLPNTAVTTTLGGVYANMVGSPKCFIFDRAFGPSSTQDDVYQEVDDLIVSCIDGYNVCIMAYGQTGSGKTYTMMGTPDNPGVNRRAIRSLFERCNKRKQWAYSIWVSMVEIYQEDVFDLLGDALQKTKSAGSESRQLSPSRSQSTSREQQQVNSGTDKWKQSAPRSSWTNRPSSSTFGFSSGRPVRRRGSVRIMSNNLDGVVLQNLLEREVHNEQETFHYLELAEKQRRVGATRLNICSSRSHLVILLKINGENKFHLTTSRGSLTLADLAGSENVTKSGSTGERFIEAACINKSLSSLGRVFDALRRQQKPAYRETKLTYLLRPNLGGESKCLLFVALRTEPEHAEETWRAINFGQGALQVVPGGSDPSKTRAGDNQHSEASLLSSIRARRTAHPPLFRCIAPNRKVKEVRQGSKLYSGGTGYLPQAVYSMGPAITKQGWK</sequence>
<dbReference type="Pfam" id="PF00225">
    <property type="entry name" value="Kinesin"/>
    <property type="match status" value="1"/>
</dbReference>
<dbReference type="PANTHER" id="PTHR47972:SF65">
    <property type="entry name" value="KINESIN-LIKE PROTEIN"/>
    <property type="match status" value="1"/>
</dbReference>
<evidence type="ECO:0000313" key="9">
    <source>
        <dbReference type="EMBL" id="KER28689.1"/>
    </source>
</evidence>
<evidence type="ECO:0000256" key="3">
    <source>
        <dbReference type="ARBA" id="ARBA00022840"/>
    </source>
</evidence>
<keyword evidence="2 5" id="KW-0547">Nucleotide-binding</keyword>
<keyword evidence="5" id="KW-0505">Motor protein</keyword>
<evidence type="ECO:0000256" key="7">
    <source>
        <dbReference type="SAM" id="MobiDB-lite"/>
    </source>
</evidence>
<dbReference type="PANTHER" id="PTHR47972">
    <property type="entry name" value="KINESIN-LIKE PROTEIN KLP-3"/>
    <property type="match status" value="1"/>
</dbReference>
<keyword evidence="4" id="KW-0206">Cytoskeleton</keyword>
<dbReference type="SMART" id="SM00129">
    <property type="entry name" value="KISc"/>
    <property type="match status" value="1"/>
</dbReference>
<evidence type="ECO:0000256" key="4">
    <source>
        <dbReference type="ARBA" id="ARBA00023212"/>
    </source>
</evidence>
<feature type="compositionally biased region" description="Low complexity" evidence="7">
    <location>
        <begin position="124"/>
        <end position="137"/>
    </location>
</feature>
<dbReference type="InterPro" id="IPR027417">
    <property type="entry name" value="P-loop_NTPase"/>
</dbReference>
<evidence type="ECO:0000313" key="10">
    <source>
        <dbReference type="Proteomes" id="UP000054324"/>
    </source>
</evidence>
<dbReference type="OrthoDB" id="3176171at2759"/>
<feature type="compositionally biased region" description="Polar residues" evidence="7">
    <location>
        <begin position="875"/>
        <end position="888"/>
    </location>
</feature>
<evidence type="ECO:0000259" key="8">
    <source>
        <dbReference type="PROSITE" id="PS50067"/>
    </source>
</evidence>
<dbReference type="InterPro" id="IPR031852">
    <property type="entry name" value="Vik1/Cik1_MT-bd"/>
</dbReference>
<feature type="binding site" evidence="5">
    <location>
        <begin position="775"/>
        <end position="782"/>
    </location>
    <ligand>
        <name>ATP</name>
        <dbReference type="ChEBI" id="CHEBI:30616"/>
    </ligand>
</feature>
<dbReference type="GeneID" id="20318739"/>
<dbReference type="Gene3D" id="3.40.850.10">
    <property type="entry name" value="Kinesin motor domain"/>
    <property type="match status" value="1"/>
</dbReference>
<protein>
    <recommendedName>
        <fullName evidence="8">Kinesin motor domain-containing protein</fullName>
    </recommendedName>
</protein>
<dbReference type="GO" id="GO:0015630">
    <property type="term" value="C:microtubule cytoskeleton"/>
    <property type="evidence" value="ECO:0007669"/>
    <property type="project" value="TreeGrafter"/>
</dbReference>
<dbReference type="InterPro" id="IPR001752">
    <property type="entry name" value="Kinesin_motor_dom"/>
</dbReference>
<evidence type="ECO:0000256" key="2">
    <source>
        <dbReference type="ARBA" id="ARBA00022741"/>
    </source>
</evidence>
<dbReference type="PRINTS" id="PR00380">
    <property type="entry name" value="KINESINHEAVY"/>
</dbReference>
<dbReference type="RefSeq" id="XP_009167585.1">
    <property type="nucleotide sequence ID" value="XM_009169321.1"/>
</dbReference>
<keyword evidence="6" id="KW-0175">Coiled coil</keyword>
<accession>A0A075AGG4</accession>
<keyword evidence="3 5" id="KW-0067">ATP-binding</keyword>
<feature type="domain" description="Kinesin motor" evidence="8">
    <location>
        <begin position="649"/>
        <end position="1074"/>
    </location>
</feature>
<organism evidence="9 10">
    <name type="scientific">Opisthorchis viverrini</name>
    <name type="common">Southeast Asian liver fluke</name>
    <dbReference type="NCBI Taxonomy" id="6198"/>
    <lineage>
        <taxon>Eukaryota</taxon>
        <taxon>Metazoa</taxon>
        <taxon>Spiralia</taxon>
        <taxon>Lophotrochozoa</taxon>
        <taxon>Platyhelminthes</taxon>
        <taxon>Trematoda</taxon>
        <taxon>Digenea</taxon>
        <taxon>Opisthorchiida</taxon>
        <taxon>Opisthorchiata</taxon>
        <taxon>Opisthorchiidae</taxon>
        <taxon>Opisthorchis</taxon>
    </lineage>
</organism>
<dbReference type="GO" id="GO:0007018">
    <property type="term" value="P:microtubule-based movement"/>
    <property type="evidence" value="ECO:0007669"/>
    <property type="project" value="InterPro"/>
</dbReference>
<dbReference type="SUPFAM" id="SSF52540">
    <property type="entry name" value="P-loop containing nucleoside triphosphate hydrolases"/>
    <property type="match status" value="1"/>
</dbReference>
<dbReference type="PROSITE" id="PS50067">
    <property type="entry name" value="KINESIN_MOTOR_2"/>
    <property type="match status" value="1"/>
</dbReference>
<keyword evidence="4" id="KW-0963">Cytoplasm</keyword>
<feature type="coiled-coil region" evidence="6">
    <location>
        <begin position="615"/>
        <end position="649"/>
    </location>
</feature>
<feature type="region of interest" description="Disordered" evidence="7">
    <location>
        <begin position="840"/>
        <end position="895"/>
    </location>
</feature>
<evidence type="ECO:0000256" key="5">
    <source>
        <dbReference type="PROSITE-ProRule" id="PRU00283"/>
    </source>
</evidence>
<dbReference type="InterPro" id="IPR027640">
    <property type="entry name" value="Kinesin-like_fam"/>
</dbReference>
<dbReference type="InterPro" id="IPR036961">
    <property type="entry name" value="Kinesin_motor_dom_sf"/>
</dbReference>
<comment type="subcellular location">
    <subcellularLocation>
        <location evidence="1">Cytoplasm</location>
        <location evidence="1">Cytoskeleton</location>
    </subcellularLocation>
</comment>
<comment type="similarity">
    <text evidence="5">Belongs to the TRAFAC class myosin-kinesin ATPase superfamily. Kinesin family.</text>
</comment>
<feature type="region of interest" description="Disordered" evidence="7">
    <location>
        <begin position="117"/>
        <end position="151"/>
    </location>
</feature>